<evidence type="ECO:0000256" key="1">
    <source>
        <dbReference type="SAM" id="SignalP"/>
    </source>
</evidence>
<proteinExistence type="predicted"/>
<sequence>MHATSFILLALPFFASTAAAAANAMKRGGQCSSGSAQCCKTTEKSTVPPSTSLEAPVPAKQFAAPTATTYVQSFPSPFILFYSSLTFGWFIQGGLINTGCTVVQL</sequence>
<organism evidence="2 3">
    <name type="scientific">Amanita thiersii Skay4041</name>
    <dbReference type="NCBI Taxonomy" id="703135"/>
    <lineage>
        <taxon>Eukaryota</taxon>
        <taxon>Fungi</taxon>
        <taxon>Dikarya</taxon>
        <taxon>Basidiomycota</taxon>
        <taxon>Agaricomycotina</taxon>
        <taxon>Agaricomycetes</taxon>
        <taxon>Agaricomycetidae</taxon>
        <taxon>Agaricales</taxon>
        <taxon>Pluteineae</taxon>
        <taxon>Amanitaceae</taxon>
        <taxon>Amanita</taxon>
    </lineage>
</organism>
<feature type="chain" id="PRO_5013242091" description="Hydrophobin" evidence="1">
    <location>
        <begin position="21"/>
        <end position="105"/>
    </location>
</feature>
<protein>
    <recommendedName>
        <fullName evidence="4">Hydrophobin</fullName>
    </recommendedName>
</protein>
<feature type="signal peptide" evidence="1">
    <location>
        <begin position="1"/>
        <end position="20"/>
    </location>
</feature>
<keyword evidence="3" id="KW-1185">Reference proteome</keyword>
<evidence type="ECO:0008006" key="4">
    <source>
        <dbReference type="Google" id="ProtNLM"/>
    </source>
</evidence>
<dbReference type="Proteomes" id="UP000242287">
    <property type="component" value="Unassembled WGS sequence"/>
</dbReference>
<gene>
    <name evidence="2" type="ORF">AMATHDRAFT_51451</name>
</gene>
<name>A0A2A9N818_9AGAR</name>
<dbReference type="EMBL" id="KZ302284">
    <property type="protein sequence ID" value="PFH45818.1"/>
    <property type="molecule type" value="Genomic_DNA"/>
</dbReference>
<evidence type="ECO:0000313" key="3">
    <source>
        <dbReference type="Proteomes" id="UP000242287"/>
    </source>
</evidence>
<reference evidence="2 3" key="1">
    <citation type="submission" date="2014-02" db="EMBL/GenBank/DDBJ databases">
        <title>Transposable element dynamics among asymbiotic and ectomycorrhizal Amanita fungi.</title>
        <authorList>
            <consortium name="DOE Joint Genome Institute"/>
            <person name="Hess J."/>
            <person name="Skrede I."/>
            <person name="Wolfe B."/>
            <person name="LaButti K."/>
            <person name="Ohm R.A."/>
            <person name="Grigoriev I.V."/>
            <person name="Pringle A."/>
        </authorList>
    </citation>
    <scope>NUCLEOTIDE SEQUENCE [LARGE SCALE GENOMIC DNA]</scope>
    <source>
        <strain evidence="2 3">SKay4041</strain>
    </source>
</reference>
<dbReference type="AlphaFoldDB" id="A0A2A9N818"/>
<evidence type="ECO:0000313" key="2">
    <source>
        <dbReference type="EMBL" id="PFH45818.1"/>
    </source>
</evidence>
<accession>A0A2A9N818</accession>
<keyword evidence="1" id="KW-0732">Signal</keyword>